<feature type="transmembrane region" description="Helical" evidence="8">
    <location>
        <begin position="103"/>
        <end position="122"/>
    </location>
</feature>
<dbReference type="EMBL" id="JSAM01000082">
    <property type="protein sequence ID" value="KIA77332.1"/>
    <property type="molecule type" value="Genomic_DNA"/>
</dbReference>
<keyword evidence="3 8" id="KW-1003">Cell membrane</keyword>
<dbReference type="AlphaFoldDB" id="A0A0C1E7Z8"/>
<keyword evidence="2 8" id="KW-0474">Menaquinone biosynthesis</keyword>
<protein>
    <recommendedName>
        <fullName evidence="8 9">1,4-dihydroxy-2-naphthoate octaprenyltransferase</fullName>
        <shortName evidence="8">DHNA-octaprenyltransferase</shortName>
        <ecNumber evidence="8 9">2.5.1.74</ecNumber>
    </recommendedName>
</protein>
<feature type="transmembrane region" description="Helical" evidence="8">
    <location>
        <begin position="283"/>
        <end position="304"/>
    </location>
</feature>
<dbReference type="PATRIC" id="fig|83552.4.peg.1528"/>
<feature type="transmembrane region" description="Helical" evidence="8">
    <location>
        <begin position="52"/>
        <end position="71"/>
    </location>
</feature>
<feature type="transmembrane region" description="Helical" evidence="8">
    <location>
        <begin position="128"/>
        <end position="146"/>
    </location>
</feature>
<comment type="subcellular location">
    <subcellularLocation>
        <location evidence="8">Cell membrane</location>
        <topology evidence="8">Multi-pass membrane protein</topology>
    </subcellularLocation>
    <subcellularLocation>
        <location evidence="1">Membrane</location>
        <topology evidence="1">Multi-pass membrane protein</topology>
    </subcellularLocation>
</comment>
<comment type="caution">
    <text evidence="10">The sequence shown here is derived from an EMBL/GenBank/DDBJ whole genome shotgun (WGS) entry which is preliminary data.</text>
</comment>
<comment type="function">
    <text evidence="8">Conversion of 1,4-dihydroxy-2-naphthoate (DHNA) to demethylmenaquinone (DMK).</text>
</comment>
<gene>
    <name evidence="8 10" type="primary">menA</name>
    <name evidence="10" type="ORF">DB43_GM00170</name>
</gene>
<comment type="catalytic activity">
    <reaction evidence="8">
        <text>an all-trans-polyprenyl diphosphate + 1,4-dihydroxy-2-naphthoate + H(+) = a 2-demethylmenaquinol + CO2 + diphosphate</text>
        <dbReference type="Rhea" id="RHEA:26478"/>
        <dbReference type="Rhea" id="RHEA-COMP:9563"/>
        <dbReference type="Rhea" id="RHEA-COMP:9564"/>
        <dbReference type="ChEBI" id="CHEBI:11173"/>
        <dbReference type="ChEBI" id="CHEBI:15378"/>
        <dbReference type="ChEBI" id="CHEBI:16526"/>
        <dbReference type="ChEBI" id="CHEBI:33019"/>
        <dbReference type="ChEBI" id="CHEBI:55437"/>
        <dbReference type="ChEBI" id="CHEBI:58914"/>
        <dbReference type="EC" id="2.5.1.74"/>
    </reaction>
</comment>
<accession>A0A0C1E7Z8</accession>
<keyword evidence="7 8" id="KW-0472">Membrane</keyword>
<dbReference type="GO" id="GO:0005886">
    <property type="term" value="C:plasma membrane"/>
    <property type="evidence" value="ECO:0007669"/>
    <property type="project" value="UniProtKB-SubCell"/>
</dbReference>
<dbReference type="EC" id="2.5.1.74" evidence="8 9"/>
<keyword evidence="5 8" id="KW-0812">Transmembrane</keyword>
<evidence type="ECO:0000313" key="11">
    <source>
        <dbReference type="Proteomes" id="UP000031307"/>
    </source>
</evidence>
<dbReference type="GO" id="GO:0046428">
    <property type="term" value="F:1,4-dihydroxy-2-naphthoate polyprenyltransferase activity"/>
    <property type="evidence" value="ECO:0007669"/>
    <property type="project" value="UniProtKB-UniRule"/>
</dbReference>
<evidence type="ECO:0000256" key="1">
    <source>
        <dbReference type="ARBA" id="ARBA00004141"/>
    </source>
</evidence>
<dbReference type="PANTHER" id="PTHR13929">
    <property type="entry name" value="1,4-DIHYDROXY-2-NAPHTHOATE OCTAPRENYLTRANSFERASE"/>
    <property type="match status" value="1"/>
</dbReference>
<evidence type="ECO:0000256" key="3">
    <source>
        <dbReference type="ARBA" id="ARBA00022475"/>
    </source>
</evidence>
<dbReference type="PANTHER" id="PTHR13929:SF0">
    <property type="entry name" value="UBIA PRENYLTRANSFERASE DOMAIN-CONTAINING PROTEIN 1"/>
    <property type="match status" value="1"/>
</dbReference>
<sequence>MFLMSSKNLAAQLEQMRPWILTARPKTLVASFVPMFVGTSLAVGVTKSFDGWIAFFALLSAIFIQTGTNLVNDALDFQKGADNETRLGPVRVTQLGLLTSQQILWAGLLSFFLALLVGIPLVLKGGSILLLTLMVSAICGYLYTGGPFPLAYTGLGDLFVVIFFGWVGTCAAFYLQTGYLSVLALLAGTQVGFHSTVMIAINNLRDVVGDAKVNKRTLAVRFGKAFVRKEIIFLVFCPFILNLGWVIAGFYVAAILPLILLPLAARLIQDIWKTEPSSVYNGFLARGALLHLLFGTLQGIGLLLS</sequence>
<dbReference type="InterPro" id="IPR004657">
    <property type="entry name" value="MenA"/>
</dbReference>
<dbReference type="Proteomes" id="UP000031307">
    <property type="component" value="Unassembled WGS sequence"/>
</dbReference>
<dbReference type="InterPro" id="IPR026046">
    <property type="entry name" value="UBIAD1"/>
</dbReference>
<proteinExistence type="inferred from homology"/>
<evidence type="ECO:0000256" key="8">
    <source>
        <dbReference type="HAMAP-Rule" id="MF_01937"/>
    </source>
</evidence>
<evidence type="ECO:0000256" key="2">
    <source>
        <dbReference type="ARBA" id="ARBA00022428"/>
    </source>
</evidence>
<feature type="transmembrane region" description="Helical" evidence="8">
    <location>
        <begin position="231"/>
        <end position="263"/>
    </location>
</feature>
<dbReference type="NCBIfam" id="TIGR00751">
    <property type="entry name" value="menA"/>
    <property type="match status" value="1"/>
</dbReference>
<dbReference type="CDD" id="cd13962">
    <property type="entry name" value="PT_UbiA_UBIAD1"/>
    <property type="match status" value="1"/>
</dbReference>
<organism evidence="10 11">
    <name type="scientific">Parachlamydia acanthamoebae</name>
    <dbReference type="NCBI Taxonomy" id="83552"/>
    <lineage>
        <taxon>Bacteria</taxon>
        <taxon>Pseudomonadati</taxon>
        <taxon>Chlamydiota</taxon>
        <taxon>Chlamydiia</taxon>
        <taxon>Parachlamydiales</taxon>
        <taxon>Parachlamydiaceae</taxon>
        <taxon>Parachlamydia</taxon>
    </lineage>
</organism>
<dbReference type="HAMAP" id="MF_01937">
    <property type="entry name" value="MenA_1"/>
    <property type="match status" value="1"/>
</dbReference>
<evidence type="ECO:0000256" key="6">
    <source>
        <dbReference type="ARBA" id="ARBA00022989"/>
    </source>
</evidence>
<keyword evidence="6 8" id="KW-1133">Transmembrane helix</keyword>
<feature type="transmembrane region" description="Helical" evidence="8">
    <location>
        <begin position="158"/>
        <end position="176"/>
    </location>
</feature>
<dbReference type="InterPro" id="IPR000537">
    <property type="entry name" value="UbiA_prenyltransferase"/>
</dbReference>
<dbReference type="PIRSF" id="PIRSF005355">
    <property type="entry name" value="UBIAD1"/>
    <property type="match status" value="1"/>
</dbReference>
<dbReference type="GO" id="GO:0009234">
    <property type="term" value="P:menaquinone biosynthetic process"/>
    <property type="evidence" value="ECO:0007669"/>
    <property type="project" value="UniProtKB-UniRule"/>
</dbReference>
<evidence type="ECO:0000256" key="4">
    <source>
        <dbReference type="ARBA" id="ARBA00022679"/>
    </source>
</evidence>
<comment type="similarity">
    <text evidence="8">Belongs to the MenA family. Type 1 subfamily.</text>
</comment>
<comment type="pathway">
    <text evidence="8">Quinol/quinone metabolism; menaquinone biosynthesis; menaquinol from 1,4-dihydroxy-2-naphthoate: step 1/2.</text>
</comment>
<name>A0A0C1E7Z8_9BACT</name>
<keyword evidence="4 8" id="KW-0808">Transferase</keyword>
<dbReference type="Pfam" id="PF01040">
    <property type="entry name" value="UbiA"/>
    <property type="match status" value="1"/>
</dbReference>
<dbReference type="GO" id="GO:0042371">
    <property type="term" value="P:vitamin K biosynthetic process"/>
    <property type="evidence" value="ECO:0007669"/>
    <property type="project" value="TreeGrafter"/>
</dbReference>
<evidence type="ECO:0000313" key="10">
    <source>
        <dbReference type="EMBL" id="KIA77332.1"/>
    </source>
</evidence>
<dbReference type="UniPathway" id="UPA00079">
    <property type="reaction ID" value="UER00168"/>
</dbReference>
<reference evidence="10 11" key="1">
    <citation type="journal article" date="2014" name="Mol. Biol. Evol.">
        <title>Massive expansion of Ubiquitination-related gene families within the Chlamydiae.</title>
        <authorList>
            <person name="Domman D."/>
            <person name="Collingro A."/>
            <person name="Lagkouvardos I."/>
            <person name="Gehre L."/>
            <person name="Weinmaier T."/>
            <person name="Rattei T."/>
            <person name="Subtil A."/>
            <person name="Horn M."/>
        </authorList>
    </citation>
    <scope>NUCLEOTIDE SEQUENCE [LARGE SCALE GENOMIC DNA]</scope>
    <source>
        <strain evidence="10 11">OEW1</strain>
    </source>
</reference>
<evidence type="ECO:0000256" key="7">
    <source>
        <dbReference type="ARBA" id="ARBA00023136"/>
    </source>
</evidence>
<evidence type="ECO:0000256" key="9">
    <source>
        <dbReference type="NCBIfam" id="TIGR00751"/>
    </source>
</evidence>
<evidence type="ECO:0000256" key="5">
    <source>
        <dbReference type="ARBA" id="ARBA00022692"/>
    </source>
</evidence>